<feature type="domain" description="DAGKc" evidence="1">
    <location>
        <begin position="6"/>
        <end position="139"/>
    </location>
</feature>
<gene>
    <name evidence="2" type="ordered locus">Ksed_14140</name>
</gene>
<dbReference type="STRING" id="478801.Ksed_14140"/>
<evidence type="ECO:0000259" key="1">
    <source>
        <dbReference type="PROSITE" id="PS50146"/>
    </source>
</evidence>
<dbReference type="Gene3D" id="3.40.50.10330">
    <property type="entry name" value="Probable inorganic polyphosphate/atp-NAD kinase, domain 1"/>
    <property type="match status" value="1"/>
</dbReference>
<organism evidence="2 3">
    <name type="scientific">Kytococcus sedentarius (strain ATCC 14392 / DSM 20547 / JCM 11482 / CCUG 33030 / NBRC 15357 / NCTC 11040 / CCM 314 / 541)</name>
    <name type="common">Micrococcus sedentarius</name>
    <dbReference type="NCBI Taxonomy" id="478801"/>
    <lineage>
        <taxon>Bacteria</taxon>
        <taxon>Bacillati</taxon>
        <taxon>Actinomycetota</taxon>
        <taxon>Actinomycetes</taxon>
        <taxon>Micrococcales</taxon>
        <taxon>Kytococcaceae</taxon>
        <taxon>Kytococcus</taxon>
    </lineage>
</organism>
<proteinExistence type="predicted"/>
<dbReference type="Gene3D" id="2.60.200.40">
    <property type="match status" value="1"/>
</dbReference>
<dbReference type="PANTHER" id="PTHR40861">
    <property type="entry name" value="DUF2183 DOMAIN-CONTAINING PROTEIN"/>
    <property type="match status" value="1"/>
</dbReference>
<dbReference type="InterPro" id="IPR001206">
    <property type="entry name" value="Diacylglycerol_kinase_cat_dom"/>
</dbReference>
<dbReference type="AlphaFoldDB" id="C7NHT4"/>
<dbReference type="InterPro" id="IPR016064">
    <property type="entry name" value="NAD/diacylglycerol_kinase_sf"/>
</dbReference>
<evidence type="ECO:0000313" key="2">
    <source>
        <dbReference type="EMBL" id="ACV06441.1"/>
    </source>
</evidence>
<dbReference type="KEGG" id="kse:Ksed_14140"/>
<dbReference type="RefSeq" id="WP_015779386.1">
    <property type="nucleotide sequence ID" value="NC_013169.1"/>
</dbReference>
<dbReference type="Pfam" id="PF09949">
    <property type="entry name" value="APP1_cat"/>
    <property type="match status" value="1"/>
</dbReference>
<dbReference type="eggNOG" id="COG1597">
    <property type="taxonomic scope" value="Bacteria"/>
</dbReference>
<dbReference type="SUPFAM" id="SSF111331">
    <property type="entry name" value="NAD kinase/diacylglycerol kinase-like"/>
    <property type="match status" value="1"/>
</dbReference>
<dbReference type="Proteomes" id="UP000006666">
    <property type="component" value="Chromosome"/>
</dbReference>
<protein>
    <submittedName>
        <fullName evidence="2">Sphingosine/diacylglycerol kinase-like enzyme</fullName>
    </submittedName>
</protein>
<dbReference type="EMBL" id="CP001686">
    <property type="protein sequence ID" value="ACV06441.1"/>
    <property type="molecule type" value="Genomic_DNA"/>
</dbReference>
<dbReference type="PROSITE" id="PS50146">
    <property type="entry name" value="DAGK"/>
    <property type="match status" value="1"/>
</dbReference>
<evidence type="ECO:0000313" key="3">
    <source>
        <dbReference type="Proteomes" id="UP000006666"/>
    </source>
</evidence>
<dbReference type="Pfam" id="PF00781">
    <property type="entry name" value="DAGK_cat"/>
    <property type="match status" value="1"/>
</dbReference>
<dbReference type="InterPro" id="IPR019236">
    <property type="entry name" value="APP1_cat"/>
</dbReference>
<dbReference type="PANTHER" id="PTHR40861:SF1">
    <property type="entry name" value="PHOSPHATIDATE PHOSPHATASE APP1 CATALYTIC DOMAIN-CONTAINING PROTEIN"/>
    <property type="match status" value="1"/>
</dbReference>
<keyword evidence="3" id="KW-1185">Reference proteome</keyword>
<name>C7NHT4_KYTSD</name>
<sequence length="610" mass="65058">MNRSPVQPPVVAVIVNPVHRLAMPALVAALRAVESLGWDAPLVLRTSVESPGGEQAREALAAGADRVLVIGGDGTVRLVAEVLAGTECVMGIVPTGTANLAARNLGLTELVNKTLEHVVTSALTTAGDRIDLGRATWRTAAGLGQGTFLVTAGLGHDGAIISGVAAADKERHGWRAYVRPALGRAADAGWPLEVDGRELRPWSLLVTNSGSIPLGVGVSGARMDDGTLHVVTVDPDPLLEWGTIALAGLLPGAQRLPGIERRDTPATTIVPDSPTPAHLDGDPLGEVWELSASVDPGALLVVRPRPAGNAAPTLDETVLATAGPHGIVQIVNALRQGGITRGEREEVTCALTALEGEELQQVKYLLNAGGDGHDLEHFVYDVLDGRQRRRVLDHIAEQAVPHDELRVLCDIDDTFKSNLHDRRYDRGTVYPGIVEFLRALDASDAAGDDHLPGDLTFVTARPGGVRDLIERYTRRGFTDDDLPAHTIMTGTVRGLVDRRLMAGSKVTNIRRDAALFPECRQVFIGDSGQADADVALTARRRWPEHLVASFIHCVTDVDEATRARWRAEGVHAVDDYAQAARIAGELGLIDAERVARVERAVEQGVPSLPR</sequence>
<dbReference type="eggNOG" id="COG4850">
    <property type="taxonomic scope" value="Bacteria"/>
</dbReference>
<dbReference type="GO" id="GO:0016301">
    <property type="term" value="F:kinase activity"/>
    <property type="evidence" value="ECO:0007669"/>
    <property type="project" value="UniProtKB-KW"/>
</dbReference>
<dbReference type="GO" id="GO:0008195">
    <property type="term" value="F:phosphatidate phosphatase activity"/>
    <property type="evidence" value="ECO:0007669"/>
    <property type="project" value="InterPro"/>
</dbReference>
<accession>C7NHT4</accession>
<dbReference type="InterPro" id="IPR017438">
    <property type="entry name" value="ATP-NAD_kinase_N"/>
</dbReference>
<reference evidence="2 3" key="1">
    <citation type="journal article" date="2009" name="Stand. Genomic Sci.">
        <title>Complete genome sequence of Kytococcus sedentarius type strain (541).</title>
        <authorList>
            <person name="Sims D."/>
            <person name="Brettin T."/>
            <person name="Detter J.C."/>
            <person name="Han C."/>
            <person name="Lapidus A."/>
            <person name="Copeland A."/>
            <person name="Glavina Del Rio T."/>
            <person name="Nolan M."/>
            <person name="Chen F."/>
            <person name="Lucas S."/>
            <person name="Tice H."/>
            <person name="Cheng J.F."/>
            <person name="Bruce D."/>
            <person name="Goodwin L."/>
            <person name="Pitluck S."/>
            <person name="Ovchinnikova G."/>
            <person name="Pati A."/>
            <person name="Ivanova N."/>
            <person name="Mavrommatis K."/>
            <person name="Chen A."/>
            <person name="Palaniappan K."/>
            <person name="D'haeseleer P."/>
            <person name="Chain P."/>
            <person name="Bristow J."/>
            <person name="Eisen J.A."/>
            <person name="Markowitz V."/>
            <person name="Hugenholtz P."/>
            <person name="Schneider S."/>
            <person name="Goker M."/>
            <person name="Pukall R."/>
            <person name="Kyrpides N.C."/>
            <person name="Klenk H.P."/>
        </authorList>
    </citation>
    <scope>NUCLEOTIDE SEQUENCE [LARGE SCALE GENOMIC DNA]</scope>
    <source>
        <strain evidence="3">ATCC 14392 / DSM 20547 / JCM 11482 / CCUG 33030 / NBRC 15357 / NCTC 11040 / CCM 314 / 541</strain>
    </source>
</reference>
<dbReference type="HOGENOM" id="CLU_447444_0_0_11"/>